<reference evidence="3" key="1">
    <citation type="journal article" date="2016" name="Gigascience">
        <title>De novo construction of an expanded transcriptome assembly for the western tarnished plant bug, Lygus hesperus.</title>
        <authorList>
            <person name="Tassone E.E."/>
            <person name="Geib S.M."/>
            <person name="Hall B."/>
            <person name="Fabrick J.A."/>
            <person name="Brent C.S."/>
            <person name="Hull J.J."/>
        </authorList>
    </citation>
    <scope>NUCLEOTIDE SEQUENCE</scope>
</reference>
<evidence type="ECO:0000256" key="1">
    <source>
        <dbReference type="SAM" id="Coils"/>
    </source>
</evidence>
<feature type="compositionally biased region" description="Polar residues" evidence="2">
    <location>
        <begin position="70"/>
        <end position="79"/>
    </location>
</feature>
<dbReference type="Gene3D" id="3.30.70.1820">
    <property type="entry name" value="L1 transposable element, RRM domain"/>
    <property type="match status" value="1"/>
</dbReference>
<accession>A0A146LRX8</accession>
<name>A0A146LRX8_LYGHE</name>
<evidence type="ECO:0000256" key="2">
    <source>
        <dbReference type="SAM" id="MobiDB-lite"/>
    </source>
</evidence>
<proteinExistence type="predicted"/>
<gene>
    <name evidence="3" type="ORF">g.34398</name>
</gene>
<organism evidence="3">
    <name type="scientific">Lygus hesperus</name>
    <name type="common">Western plant bug</name>
    <dbReference type="NCBI Taxonomy" id="30085"/>
    <lineage>
        <taxon>Eukaryota</taxon>
        <taxon>Metazoa</taxon>
        <taxon>Ecdysozoa</taxon>
        <taxon>Arthropoda</taxon>
        <taxon>Hexapoda</taxon>
        <taxon>Insecta</taxon>
        <taxon>Pterygota</taxon>
        <taxon>Neoptera</taxon>
        <taxon>Paraneoptera</taxon>
        <taxon>Hemiptera</taxon>
        <taxon>Heteroptera</taxon>
        <taxon>Panheteroptera</taxon>
        <taxon>Cimicomorpha</taxon>
        <taxon>Miridae</taxon>
        <taxon>Mirini</taxon>
        <taxon>Lygus</taxon>
    </lineage>
</organism>
<sequence>MKRARCLEELPTDGSYAVCSADPKNCAYHFECTTVKQRTFQQWGTNQRSKWLCPNHRELKKAQEKLKGNASDNSSQYNSEGEEGGDTSRATEYDNPAVSTDIKSILKHLDTKFDRQEKIFCLKFSQLEENLKLHVSRIEELEKNNEHLEKENKELKKEIIQLWQTTENVDNEIRRKNIVIRGIPEDEGEGQEQLEEILVDIANYLQEPVDKAVDVEEIFRLPSRSTDFPRPILVKFTSRRKRDSLLVKSRSEKPKRSNIWDNEEEDGPIYLSEHLTRGAAEILRKCTALKRQGNVEAVTVKKGFIHVKPLNSPRFKIIRAIKEIEQL</sequence>
<dbReference type="EMBL" id="GDHC01008754">
    <property type="protein sequence ID" value="JAQ09875.1"/>
    <property type="molecule type" value="Transcribed_RNA"/>
</dbReference>
<dbReference type="PANTHER" id="PTHR11505">
    <property type="entry name" value="L1 TRANSPOSABLE ELEMENT-RELATED"/>
    <property type="match status" value="1"/>
</dbReference>
<dbReference type="AlphaFoldDB" id="A0A146LRX8"/>
<protein>
    <submittedName>
        <fullName evidence="3">Uncharacterized protein</fullName>
    </submittedName>
</protein>
<keyword evidence="1" id="KW-0175">Coiled coil</keyword>
<dbReference type="InterPro" id="IPR004244">
    <property type="entry name" value="Transposase_22"/>
</dbReference>
<evidence type="ECO:0000313" key="3">
    <source>
        <dbReference type="EMBL" id="JAQ09875.1"/>
    </source>
</evidence>
<feature type="coiled-coil region" evidence="1">
    <location>
        <begin position="124"/>
        <end position="165"/>
    </location>
</feature>
<feature type="region of interest" description="Disordered" evidence="2">
    <location>
        <begin position="63"/>
        <end position="95"/>
    </location>
</feature>